<evidence type="ECO:0008006" key="4">
    <source>
        <dbReference type="Google" id="ProtNLM"/>
    </source>
</evidence>
<dbReference type="EMBL" id="SMLB01000062">
    <property type="protein sequence ID" value="TDD64789.1"/>
    <property type="molecule type" value="Genomic_DNA"/>
</dbReference>
<dbReference type="RefSeq" id="WP_132107501.1">
    <property type="nucleotide sequence ID" value="NZ_SMLB01000062.1"/>
</dbReference>
<proteinExistence type="predicted"/>
<evidence type="ECO:0000313" key="3">
    <source>
        <dbReference type="Proteomes" id="UP000295217"/>
    </source>
</evidence>
<evidence type="ECO:0000256" key="1">
    <source>
        <dbReference type="SAM" id="MobiDB-lite"/>
    </source>
</evidence>
<gene>
    <name evidence="2" type="ORF">E1262_27260</name>
</gene>
<reference evidence="2 3" key="1">
    <citation type="submission" date="2019-02" db="EMBL/GenBank/DDBJ databases">
        <title>Draft genome sequences of novel Actinobacteria.</title>
        <authorList>
            <person name="Sahin N."/>
            <person name="Ay H."/>
            <person name="Saygin H."/>
        </authorList>
    </citation>
    <scope>NUCLEOTIDE SEQUENCE [LARGE SCALE GENOMIC DNA]</scope>
    <source>
        <strain evidence="2 3">8K307</strain>
    </source>
</reference>
<organism evidence="2 3">
    <name type="scientific">Jiangella aurantiaca</name>
    <dbReference type="NCBI Taxonomy" id="2530373"/>
    <lineage>
        <taxon>Bacteria</taxon>
        <taxon>Bacillati</taxon>
        <taxon>Actinomycetota</taxon>
        <taxon>Actinomycetes</taxon>
        <taxon>Jiangellales</taxon>
        <taxon>Jiangellaceae</taxon>
        <taxon>Jiangella</taxon>
    </lineage>
</organism>
<dbReference type="Proteomes" id="UP000295217">
    <property type="component" value="Unassembled WGS sequence"/>
</dbReference>
<protein>
    <recommendedName>
        <fullName evidence="4">Helix-turn-helix domain-containing protein</fullName>
    </recommendedName>
</protein>
<dbReference type="AlphaFoldDB" id="A0A4R5A2L1"/>
<dbReference type="OrthoDB" id="4188495at2"/>
<keyword evidence="3" id="KW-1185">Reference proteome</keyword>
<evidence type="ECO:0000313" key="2">
    <source>
        <dbReference type="EMBL" id="TDD64789.1"/>
    </source>
</evidence>
<feature type="region of interest" description="Disordered" evidence="1">
    <location>
        <begin position="1"/>
        <end position="25"/>
    </location>
</feature>
<comment type="caution">
    <text evidence="2">The sequence shown here is derived from an EMBL/GenBank/DDBJ whole genome shotgun (WGS) entry which is preliminary data.</text>
</comment>
<name>A0A4R5A2L1_9ACTN</name>
<accession>A0A4R5A2L1</accession>
<sequence>MRSQDAPDSSSTEDEEPLPETPEERVAATRAQLLERTNRSSVPIRRTFVQAPRGAAARHGMLSQFVRNGDRRALDAYLMILALTSSGGPLDDNWTTTHPIRAWARLFGTTLSAQENSASNAVSKILSRLEDRQLIGRERKGRERKIQIRLLREDGSGEPYTRPKSADDRFLKLSHAYWLDGWIDKLSLPGLAMLLVALHERPRFQLPTEHVPAWYGWSADTAERGFDELRNHGLLGVTRRKRFEGGSPTGYVYVNTYELLRPFRTADERLKASSGGRTPAATTTPTIAQFMQPGALY</sequence>